<dbReference type="GO" id="GO:0016616">
    <property type="term" value="F:oxidoreductase activity, acting on the CH-OH group of donors, NAD or NADP as acceptor"/>
    <property type="evidence" value="ECO:0007669"/>
    <property type="project" value="InterPro"/>
</dbReference>
<organism evidence="3 4">
    <name type="scientific">Desulfobacula phenolica</name>
    <dbReference type="NCBI Taxonomy" id="90732"/>
    <lineage>
        <taxon>Bacteria</taxon>
        <taxon>Pseudomonadati</taxon>
        <taxon>Thermodesulfobacteriota</taxon>
        <taxon>Desulfobacteria</taxon>
        <taxon>Desulfobacterales</taxon>
        <taxon>Desulfobacteraceae</taxon>
        <taxon>Desulfobacula</taxon>
    </lineage>
</organism>
<dbReference type="PANTHER" id="PTHR43750">
    <property type="entry name" value="UDP-GLUCOSE 6-DEHYDROGENASE TUAD"/>
    <property type="match status" value="1"/>
</dbReference>
<dbReference type="Pfam" id="PF03720">
    <property type="entry name" value="UDPG_MGDP_dh_C"/>
    <property type="match status" value="1"/>
</dbReference>
<evidence type="ECO:0000313" key="4">
    <source>
        <dbReference type="Proteomes" id="UP000199608"/>
    </source>
</evidence>
<protein>
    <recommendedName>
        <fullName evidence="1">UDP-glucose 6-dehydrogenase</fullName>
    </recommendedName>
</protein>
<keyword evidence="4" id="KW-1185">Reference proteome</keyword>
<dbReference type="PANTHER" id="PTHR43750:SF3">
    <property type="entry name" value="UDP-GLUCOSE 6-DEHYDROGENASE TUAD"/>
    <property type="match status" value="1"/>
</dbReference>
<accession>A0A1H2ENJ2</accession>
<sequence length="75" mass="8942">MKFEVNQYKAVEHSDALLLITEWKTFRQPDFKLMANTMKELIIFDGRNQYDPEEVREAGFEYHGIGREKINSFNI</sequence>
<dbReference type="RefSeq" id="WP_245742986.1">
    <property type="nucleotide sequence ID" value="NZ_FNLL01000003.1"/>
</dbReference>
<name>A0A1H2ENJ2_9BACT</name>
<dbReference type="Proteomes" id="UP000199608">
    <property type="component" value="Unassembled WGS sequence"/>
</dbReference>
<reference evidence="4" key="1">
    <citation type="submission" date="2016-10" db="EMBL/GenBank/DDBJ databases">
        <authorList>
            <person name="Varghese N."/>
            <person name="Submissions S."/>
        </authorList>
    </citation>
    <scope>NUCLEOTIDE SEQUENCE [LARGE SCALE GENOMIC DNA]</scope>
    <source>
        <strain evidence="4">DSM 3384</strain>
    </source>
</reference>
<proteinExistence type="predicted"/>
<dbReference type="InterPro" id="IPR036220">
    <property type="entry name" value="UDP-Glc/GDP-Man_DH_C_sf"/>
</dbReference>
<dbReference type="InterPro" id="IPR014027">
    <property type="entry name" value="UDP-Glc/GDP-Man_DH_C"/>
</dbReference>
<dbReference type="SUPFAM" id="SSF52413">
    <property type="entry name" value="UDP-glucose/GDP-mannose dehydrogenase C-terminal domain"/>
    <property type="match status" value="1"/>
</dbReference>
<evidence type="ECO:0000259" key="2">
    <source>
        <dbReference type="Pfam" id="PF03720"/>
    </source>
</evidence>
<evidence type="ECO:0000313" key="3">
    <source>
        <dbReference type="EMBL" id="SDT96696.1"/>
    </source>
</evidence>
<dbReference type="AlphaFoldDB" id="A0A1H2ENJ2"/>
<feature type="domain" description="UDP-glucose/GDP-mannose dehydrogenase C-terminal" evidence="2">
    <location>
        <begin position="3"/>
        <end position="52"/>
    </location>
</feature>
<dbReference type="GO" id="GO:0051287">
    <property type="term" value="F:NAD binding"/>
    <property type="evidence" value="ECO:0007669"/>
    <property type="project" value="InterPro"/>
</dbReference>
<evidence type="ECO:0000256" key="1">
    <source>
        <dbReference type="ARBA" id="ARBA00015132"/>
    </source>
</evidence>
<gene>
    <name evidence="3" type="ORF">SAMN04487931_103253</name>
</gene>
<dbReference type="EMBL" id="FNLL01000003">
    <property type="protein sequence ID" value="SDT96696.1"/>
    <property type="molecule type" value="Genomic_DNA"/>
</dbReference>
<dbReference type="Gene3D" id="3.40.50.720">
    <property type="entry name" value="NAD(P)-binding Rossmann-like Domain"/>
    <property type="match status" value="1"/>
</dbReference>